<evidence type="ECO:0000259" key="1">
    <source>
        <dbReference type="PROSITE" id="PS50043"/>
    </source>
</evidence>
<dbReference type="Proteomes" id="UP000419743">
    <property type="component" value="Unassembled WGS sequence"/>
</dbReference>
<reference evidence="2 3" key="1">
    <citation type="submission" date="2019-11" db="EMBL/GenBank/DDBJ databases">
        <authorList>
            <person name="Criscuolo A."/>
        </authorList>
    </citation>
    <scope>NUCLEOTIDE SEQUENCE [LARGE SCALE GENOMIC DNA]</scope>
    <source>
        <strain evidence="2">CIP111667</strain>
    </source>
</reference>
<dbReference type="GO" id="GO:0003677">
    <property type="term" value="F:DNA binding"/>
    <property type="evidence" value="ECO:0007669"/>
    <property type="project" value="InterPro"/>
</dbReference>
<organism evidence="2 3">
    <name type="scientific">Occultella aeris</name>
    <dbReference type="NCBI Taxonomy" id="2761496"/>
    <lineage>
        <taxon>Bacteria</taxon>
        <taxon>Bacillati</taxon>
        <taxon>Actinomycetota</taxon>
        <taxon>Actinomycetes</taxon>
        <taxon>Micrococcales</taxon>
        <taxon>Ruaniaceae</taxon>
        <taxon>Occultella</taxon>
    </lineage>
</organism>
<dbReference type="SMART" id="SM00421">
    <property type="entry name" value="HTH_LUXR"/>
    <property type="match status" value="1"/>
</dbReference>
<dbReference type="InterPro" id="IPR036390">
    <property type="entry name" value="WH_DNA-bd_sf"/>
</dbReference>
<feature type="domain" description="HTH luxR-type" evidence="1">
    <location>
        <begin position="259"/>
        <end position="321"/>
    </location>
</feature>
<gene>
    <name evidence="2" type="ORF">HALOF300_05031</name>
</gene>
<dbReference type="RefSeq" id="WP_231955745.1">
    <property type="nucleotide sequence ID" value="NZ_CACRYJ010000068.1"/>
</dbReference>
<dbReference type="EMBL" id="CACRYJ010000068">
    <property type="protein sequence ID" value="VZO40327.1"/>
    <property type="molecule type" value="Genomic_DNA"/>
</dbReference>
<dbReference type="InterPro" id="IPR002831">
    <property type="entry name" value="Tscrpt_reg_TrmB_N"/>
</dbReference>
<dbReference type="PANTHER" id="PTHR34293:SF1">
    <property type="entry name" value="HTH-TYPE TRANSCRIPTIONAL REGULATOR TRMBL2"/>
    <property type="match status" value="1"/>
</dbReference>
<keyword evidence="3" id="KW-1185">Reference proteome</keyword>
<dbReference type="InterPro" id="IPR000792">
    <property type="entry name" value="Tscrpt_reg_LuxR_C"/>
</dbReference>
<comment type="caution">
    <text evidence="2">The sequence shown here is derived from an EMBL/GenBank/DDBJ whole genome shotgun (WGS) entry which is preliminary data.</text>
</comment>
<dbReference type="GO" id="GO:0006355">
    <property type="term" value="P:regulation of DNA-templated transcription"/>
    <property type="evidence" value="ECO:0007669"/>
    <property type="project" value="InterPro"/>
</dbReference>
<dbReference type="InterPro" id="IPR036388">
    <property type="entry name" value="WH-like_DNA-bd_sf"/>
</dbReference>
<evidence type="ECO:0000313" key="2">
    <source>
        <dbReference type="EMBL" id="VZO40327.1"/>
    </source>
</evidence>
<dbReference type="Pfam" id="PF01978">
    <property type="entry name" value="TrmB"/>
    <property type="match status" value="1"/>
</dbReference>
<evidence type="ECO:0000313" key="3">
    <source>
        <dbReference type="Proteomes" id="UP000419743"/>
    </source>
</evidence>
<protein>
    <submittedName>
        <fullName evidence="2">Sugar-specific transcriptional regulator TrmB</fullName>
    </submittedName>
</protein>
<accession>A0A7M4DS83</accession>
<dbReference type="PROSITE" id="PS50043">
    <property type="entry name" value="HTH_LUXR_2"/>
    <property type="match status" value="1"/>
</dbReference>
<name>A0A7M4DS83_9MICO</name>
<dbReference type="AlphaFoldDB" id="A0A7M4DS83"/>
<dbReference type="PANTHER" id="PTHR34293">
    <property type="entry name" value="HTH-TYPE TRANSCRIPTIONAL REGULATOR TRMBL2"/>
    <property type="match status" value="1"/>
</dbReference>
<dbReference type="InterPro" id="IPR051797">
    <property type="entry name" value="TrmB-like"/>
</dbReference>
<dbReference type="Gene3D" id="1.10.10.10">
    <property type="entry name" value="Winged helix-like DNA-binding domain superfamily/Winged helix DNA-binding domain"/>
    <property type="match status" value="2"/>
</dbReference>
<dbReference type="SUPFAM" id="SSF46785">
    <property type="entry name" value="Winged helix' DNA-binding domain"/>
    <property type="match status" value="1"/>
</dbReference>
<dbReference type="InterPro" id="IPR016032">
    <property type="entry name" value="Sig_transdc_resp-reg_C-effctor"/>
</dbReference>
<dbReference type="SUPFAM" id="SSF46894">
    <property type="entry name" value="C-terminal effector domain of the bipartite response regulators"/>
    <property type="match status" value="1"/>
</dbReference>
<sequence>MYMLDGIGLDEESARVYRALVARPSATAAELAPEVTLTAGRVTELLAALETMGLAARQGADSERAVASPPGIALRALLAEQERRLDIVRSDLVDLEAVYRESLAGRTAADVVDVVLGADAVRQRFAQLQAAAEQQVRAFVRADVPFVSAEENAEEERALLRGVRYRVLVERGVMDDAHFYAAAREALPYGEYVRVAPALPTRLLIIDDDLALLPMRRTTDDRYGAILVHPSSLLDLLVEVFESTWSRAARLTDEGEPGVTDEVADLDRSMLTLLMVGLTDARIASQLGISARTVQRRVSALMELTRVATRFQLGAEAVRRGWV</sequence>
<proteinExistence type="predicted"/>